<feature type="chain" id="PRO_5038087707" evidence="4">
    <location>
        <begin position="24"/>
        <end position="415"/>
    </location>
</feature>
<evidence type="ECO:0000313" key="6">
    <source>
        <dbReference type="Proteomes" id="UP000721844"/>
    </source>
</evidence>
<dbReference type="GO" id="GO:1901982">
    <property type="term" value="F:maltose binding"/>
    <property type="evidence" value="ECO:0007669"/>
    <property type="project" value="TreeGrafter"/>
</dbReference>
<dbReference type="AlphaFoldDB" id="A0A963Z5W7"/>
<evidence type="ECO:0000313" key="5">
    <source>
        <dbReference type="EMBL" id="MCB8883106.1"/>
    </source>
</evidence>
<comment type="caution">
    <text evidence="5">The sequence shown here is derived from an EMBL/GenBank/DDBJ whole genome shotgun (WGS) entry which is preliminary data.</text>
</comment>
<reference evidence="5 6" key="1">
    <citation type="journal article" date="2021" name="Microorganisms">
        <title>Acidisoma silvae sp. nov. and Acidisomacellulosilytica sp. nov., Two Acidophilic Bacteria Isolated from Decaying Wood, Hydrolyzing Cellulose and Producing Poly-3-hydroxybutyrate.</title>
        <authorList>
            <person name="Mieszkin S."/>
            <person name="Pouder E."/>
            <person name="Uroz S."/>
            <person name="Simon-Colin C."/>
            <person name="Alain K."/>
        </authorList>
    </citation>
    <scope>NUCLEOTIDE SEQUENCE [LARGE SCALE GENOMIC DNA]</scope>
    <source>
        <strain evidence="5 6">HW T5.17</strain>
    </source>
</reference>
<name>A0A963Z5W7_9PROT</name>
<evidence type="ECO:0000256" key="3">
    <source>
        <dbReference type="ARBA" id="ARBA00022729"/>
    </source>
</evidence>
<evidence type="ECO:0000256" key="1">
    <source>
        <dbReference type="ARBA" id="ARBA00008520"/>
    </source>
</evidence>
<comment type="similarity">
    <text evidence="1">Belongs to the bacterial solute-binding protein 1 family.</text>
</comment>
<dbReference type="PANTHER" id="PTHR30061:SF50">
    <property type="entry name" value="MALTOSE_MALTODEXTRIN-BINDING PERIPLASMIC PROTEIN"/>
    <property type="match status" value="1"/>
</dbReference>
<keyword evidence="2" id="KW-0813">Transport</keyword>
<dbReference type="GO" id="GO:0015768">
    <property type="term" value="P:maltose transport"/>
    <property type="evidence" value="ECO:0007669"/>
    <property type="project" value="TreeGrafter"/>
</dbReference>
<keyword evidence="6" id="KW-1185">Reference proteome</keyword>
<dbReference type="SUPFAM" id="SSF53850">
    <property type="entry name" value="Periplasmic binding protein-like II"/>
    <property type="match status" value="1"/>
</dbReference>
<gene>
    <name evidence="5" type="ORF">ACELLULO517_22850</name>
</gene>
<dbReference type="GO" id="GO:0055052">
    <property type="term" value="C:ATP-binding cassette (ABC) transporter complex, substrate-binding subunit-containing"/>
    <property type="evidence" value="ECO:0007669"/>
    <property type="project" value="TreeGrafter"/>
</dbReference>
<evidence type="ECO:0000256" key="2">
    <source>
        <dbReference type="ARBA" id="ARBA00022448"/>
    </source>
</evidence>
<dbReference type="InterPro" id="IPR006059">
    <property type="entry name" value="SBP"/>
</dbReference>
<organism evidence="5 6">
    <name type="scientific">Acidisoma cellulosilyticum</name>
    <dbReference type="NCBI Taxonomy" id="2802395"/>
    <lineage>
        <taxon>Bacteria</taxon>
        <taxon>Pseudomonadati</taxon>
        <taxon>Pseudomonadota</taxon>
        <taxon>Alphaproteobacteria</taxon>
        <taxon>Acetobacterales</taxon>
        <taxon>Acidocellaceae</taxon>
        <taxon>Acidisoma</taxon>
    </lineage>
</organism>
<dbReference type="EMBL" id="JAESVA010000011">
    <property type="protein sequence ID" value="MCB8883106.1"/>
    <property type="molecule type" value="Genomic_DNA"/>
</dbReference>
<dbReference type="RefSeq" id="WP_227309763.1">
    <property type="nucleotide sequence ID" value="NZ_JAESVA010000011.1"/>
</dbReference>
<dbReference type="CDD" id="cd13585">
    <property type="entry name" value="PBP2_TMBP_like"/>
    <property type="match status" value="1"/>
</dbReference>
<keyword evidence="3 4" id="KW-0732">Signal</keyword>
<dbReference type="Pfam" id="PF01547">
    <property type="entry name" value="SBP_bac_1"/>
    <property type="match status" value="1"/>
</dbReference>
<accession>A0A963Z5W7</accession>
<dbReference type="Gene3D" id="3.40.190.10">
    <property type="entry name" value="Periplasmic binding protein-like II"/>
    <property type="match status" value="1"/>
</dbReference>
<protein>
    <submittedName>
        <fullName evidence="5">Sugar ABC transporter substrate-binding protein</fullName>
    </submittedName>
</protein>
<dbReference type="PANTHER" id="PTHR30061">
    <property type="entry name" value="MALTOSE-BINDING PERIPLASMIC PROTEIN"/>
    <property type="match status" value="1"/>
</dbReference>
<dbReference type="Proteomes" id="UP000721844">
    <property type="component" value="Unassembled WGS sequence"/>
</dbReference>
<feature type="signal peptide" evidence="4">
    <location>
        <begin position="1"/>
        <end position="23"/>
    </location>
</feature>
<evidence type="ECO:0000256" key="4">
    <source>
        <dbReference type="SAM" id="SignalP"/>
    </source>
</evidence>
<sequence>MKKWSAILGGMVLAAGMAAQAQAETIHIWARSDDAVFMPKIVDAFNAAQTKDHVDLQIIPTAQMVQKFAVAAAGGTAPDALTLDLIYTPAFAAAGQLKDMTDFTKSLPYYKSLSPAHLSVATYQGHIYGLPFSGDASVLVWNKNLFQQAGLDPDKGPTNWAEFTADAKKVAALGNGIKGFYFSGSCAGCQIFTFAPLVWASGGHLFSTDGKTATLDTRQLHAAIDFYHGMVADGLVPAGAQTDTGTSFFSAFATGKVGLTSLGSFAIGALNAQEPTLKFGVTFIPGEKGGWSSFAGGDNFVVSNATKKVDAIEAFITFAYSLQGQEILAHNGSLPVRGDLAQDALKGLDARYLVTETAMTHGQTPYSTVFNDIINSANGPWITMLNKAIFSDPAAVEPAIKAAQSNMQSTIDTAP</sequence>
<dbReference type="GO" id="GO:0042956">
    <property type="term" value="P:maltodextrin transmembrane transport"/>
    <property type="evidence" value="ECO:0007669"/>
    <property type="project" value="TreeGrafter"/>
</dbReference>
<proteinExistence type="inferred from homology"/>